<keyword evidence="2 4" id="KW-0503">Monooxygenase</keyword>
<dbReference type="Gene3D" id="3.50.50.60">
    <property type="entry name" value="FAD/NAD(P)-binding domain"/>
    <property type="match status" value="1"/>
</dbReference>
<evidence type="ECO:0000313" key="4">
    <source>
        <dbReference type="EMBL" id="KMS73066.1"/>
    </source>
</evidence>
<dbReference type="InterPro" id="IPR002938">
    <property type="entry name" value="FAD-bd"/>
</dbReference>
<dbReference type="InterPro" id="IPR036188">
    <property type="entry name" value="FAD/NAD-bd_sf"/>
</dbReference>
<evidence type="ECO:0000256" key="1">
    <source>
        <dbReference type="ARBA" id="ARBA00023002"/>
    </source>
</evidence>
<dbReference type="Proteomes" id="UP000037432">
    <property type="component" value="Unassembled WGS sequence"/>
</dbReference>
<dbReference type="EMBL" id="LFNT01000022">
    <property type="protein sequence ID" value="KMS73066.1"/>
    <property type="molecule type" value="Genomic_DNA"/>
</dbReference>
<feature type="domain" description="FAD-binding" evidence="3">
    <location>
        <begin position="7"/>
        <end position="166"/>
    </location>
</feature>
<dbReference type="PATRIC" id="fig|1938.3.peg.2897"/>
<organism evidence="4 5">
    <name type="scientific">Streptomyces viridochromogenes</name>
    <dbReference type="NCBI Taxonomy" id="1938"/>
    <lineage>
        <taxon>Bacteria</taxon>
        <taxon>Bacillati</taxon>
        <taxon>Actinomycetota</taxon>
        <taxon>Actinomycetes</taxon>
        <taxon>Kitasatosporales</taxon>
        <taxon>Streptomycetaceae</taxon>
        <taxon>Streptomyces</taxon>
    </lineage>
</organism>
<name>A0A0J7ZAG0_STRVR</name>
<dbReference type="GO" id="GO:0004497">
    <property type="term" value="F:monooxygenase activity"/>
    <property type="evidence" value="ECO:0007669"/>
    <property type="project" value="UniProtKB-KW"/>
</dbReference>
<reference evidence="4 5" key="1">
    <citation type="submission" date="2015-06" db="EMBL/GenBank/DDBJ databases">
        <authorList>
            <person name="Ju K.-S."/>
            <person name="Doroghazi J.R."/>
            <person name="Metcalf W.W."/>
        </authorList>
    </citation>
    <scope>NUCLEOTIDE SEQUENCE [LARGE SCALE GENOMIC DNA]</scope>
    <source>
        <strain evidence="4 5">NRRL 3414</strain>
    </source>
</reference>
<evidence type="ECO:0000313" key="5">
    <source>
        <dbReference type="Proteomes" id="UP000037432"/>
    </source>
</evidence>
<protein>
    <submittedName>
        <fullName evidence="4">Monooxygenase</fullName>
    </submittedName>
</protein>
<dbReference type="RefSeq" id="WP_048582668.1">
    <property type="nucleotide sequence ID" value="NZ_LFNT01000022.1"/>
</dbReference>
<evidence type="ECO:0000256" key="2">
    <source>
        <dbReference type="ARBA" id="ARBA00023033"/>
    </source>
</evidence>
<dbReference type="SUPFAM" id="SSF51905">
    <property type="entry name" value="FAD/NAD(P)-binding domain"/>
    <property type="match status" value="1"/>
</dbReference>
<proteinExistence type="predicted"/>
<feature type="domain" description="FAD-binding" evidence="3">
    <location>
        <begin position="273"/>
        <end position="338"/>
    </location>
</feature>
<dbReference type="AlphaFoldDB" id="A0A0J7ZAG0"/>
<dbReference type="GO" id="GO:0071949">
    <property type="term" value="F:FAD binding"/>
    <property type="evidence" value="ECO:0007669"/>
    <property type="project" value="InterPro"/>
</dbReference>
<dbReference type="InterPro" id="IPR050493">
    <property type="entry name" value="FAD-dep_Monooxygenase_BioMet"/>
</dbReference>
<gene>
    <name evidence="4" type="ORF">ACM01_20045</name>
</gene>
<dbReference type="Pfam" id="PF01494">
    <property type="entry name" value="FAD_binding_3"/>
    <property type="match status" value="2"/>
</dbReference>
<keyword evidence="1" id="KW-0560">Oxidoreductase</keyword>
<dbReference type="PANTHER" id="PTHR13789:SF309">
    <property type="entry name" value="PUTATIVE (AFU_ORTHOLOGUE AFUA_6G14510)-RELATED"/>
    <property type="match status" value="1"/>
</dbReference>
<accession>A0A0J7ZAG0</accession>
<dbReference type="PANTHER" id="PTHR13789">
    <property type="entry name" value="MONOOXYGENASE"/>
    <property type="match status" value="1"/>
</dbReference>
<comment type="caution">
    <text evidence="4">The sequence shown here is derived from an EMBL/GenBank/DDBJ whole genome shotgun (WGS) entry which is preliminary data.</text>
</comment>
<dbReference type="OrthoDB" id="4568714at2"/>
<sequence length="387" mass="40893">MPQRAATIVGGGIGGLAAAIALHRRGWRVEVLERAPEFTEIGAGISLWPNALRALEVLGLADAVRALGAAEATGGVRDRQGRWLSRTDNAELTRRFGHPLVVLHRADLLRALTEALPADSLRSGSEVSALRDDDRGAIVEHGGGESRADLVIGADGLRSVVRRALWPAAAGPRYAGYTAWRMVTEPLAAPPAEGAAIWGRGERFGYTALPGGRMYCFATASLPAGTVSGTSEHAELLRRFGSWPDPVPALLAAVPVDAVLRHDLYDLPPLPTFARGRVALLGDAAHAMTPNLGQGACQALEDAVTLAHCLDGTPDVTAALHSYDLLRRPRTQAVARRSARLGTVAQLSWPPAALLRDMAARLTPARATLRSMTPVLGWTPPGAAVTR</sequence>
<dbReference type="PRINTS" id="PR00420">
    <property type="entry name" value="RNGMNOXGNASE"/>
</dbReference>
<evidence type="ECO:0000259" key="3">
    <source>
        <dbReference type="Pfam" id="PF01494"/>
    </source>
</evidence>